<evidence type="ECO:0000256" key="1">
    <source>
        <dbReference type="SAM" id="Phobius"/>
    </source>
</evidence>
<feature type="signal peptide" evidence="2">
    <location>
        <begin position="1"/>
        <end position="22"/>
    </location>
</feature>
<proteinExistence type="predicted"/>
<dbReference type="RefSeq" id="WP_045068036.1">
    <property type="nucleotide sequence ID" value="NZ_JZSL01000001.1"/>
</dbReference>
<keyword evidence="2" id="KW-0732">Signal</keyword>
<name>A0A2T3M9B1_PHOLE</name>
<feature type="chain" id="PRO_5015742256" description="GTP-binding protein" evidence="2">
    <location>
        <begin position="23"/>
        <end position="220"/>
    </location>
</feature>
<accession>A0A2T3M9B1</accession>
<evidence type="ECO:0000313" key="3">
    <source>
        <dbReference type="EMBL" id="PSV89218.1"/>
    </source>
</evidence>
<evidence type="ECO:0000256" key="2">
    <source>
        <dbReference type="SAM" id="SignalP"/>
    </source>
</evidence>
<keyword evidence="1" id="KW-1133">Transmembrane helix</keyword>
<sequence length="220" mass="24584">MLYFLRFFLITFCILFSSLSLASNQDIHINKNITEPNDNKALVAFNVGVDLSGIEQPANIAAQSIEKMAASLQTMAKHPNLTPEQQAAIIDTFKHIDTLAQTFNQSVAALPKAVAQTSTPIITASKSIMSDIKLYTILFFALIIILIVLALIAIYYFVLAPVKNILLETTGKLNHMADALETTAHLVHESNQFHREILNSIHHYEKQQKEHNKLESLTQQ</sequence>
<feature type="transmembrane region" description="Helical" evidence="1">
    <location>
        <begin position="134"/>
        <end position="158"/>
    </location>
</feature>
<keyword evidence="1" id="KW-0812">Transmembrane</keyword>
<protein>
    <recommendedName>
        <fullName evidence="5">GTP-binding protein</fullName>
    </recommendedName>
</protein>
<evidence type="ECO:0008006" key="5">
    <source>
        <dbReference type="Google" id="ProtNLM"/>
    </source>
</evidence>
<evidence type="ECO:0000313" key="4">
    <source>
        <dbReference type="Proteomes" id="UP000240410"/>
    </source>
</evidence>
<dbReference type="Proteomes" id="UP000240410">
    <property type="component" value="Unassembled WGS sequence"/>
</dbReference>
<dbReference type="AlphaFoldDB" id="A0A2T3M9B1"/>
<keyword evidence="1" id="KW-0472">Membrane</keyword>
<reference evidence="3 4" key="1">
    <citation type="submission" date="2018-03" db="EMBL/GenBank/DDBJ databases">
        <title>Whole genome sequencing of Histamine producing bacteria.</title>
        <authorList>
            <person name="Butler K."/>
        </authorList>
    </citation>
    <scope>NUCLEOTIDE SEQUENCE [LARGE SCALE GENOMIC DNA]</scope>
    <source>
        <strain evidence="3 4">ATCC 33979</strain>
    </source>
</reference>
<dbReference type="OrthoDB" id="6215639at2"/>
<organism evidence="3 4">
    <name type="scientific">Photobacterium leiognathi</name>
    <dbReference type="NCBI Taxonomy" id="553611"/>
    <lineage>
        <taxon>Bacteria</taxon>
        <taxon>Pseudomonadati</taxon>
        <taxon>Pseudomonadota</taxon>
        <taxon>Gammaproteobacteria</taxon>
        <taxon>Vibrionales</taxon>
        <taxon>Vibrionaceae</taxon>
        <taxon>Photobacterium</taxon>
    </lineage>
</organism>
<comment type="caution">
    <text evidence="3">The sequence shown here is derived from an EMBL/GenBank/DDBJ whole genome shotgun (WGS) entry which is preliminary data.</text>
</comment>
<gene>
    <name evidence="3" type="ORF">CTM89_12660</name>
</gene>
<dbReference type="EMBL" id="PYOJ01000014">
    <property type="protein sequence ID" value="PSV89218.1"/>
    <property type="molecule type" value="Genomic_DNA"/>
</dbReference>